<evidence type="ECO:0000256" key="1">
    <source>
        <dbReference type="ARBA" id="ARBA00022801"/>
    </source>
</evidence>
<dbReference type="InterPro" id="IPR003607">
    <property type="entry name" value="HD/PDEase_dom"/>
</dbReference>
<evidence type="ECO:0000256" key="2">
    <source>
        <dbReference type="HAMAP-Rule" id="MF_01212"/>
    </source>
</evidence>
<evidence type="ECO:0000259" key="3">
    <source>
        <dbReference type="PROSITE" id="PS51831"/>
    </source>
</evidence>
<dbReference type="Pfam" id="PF01966">
    <property type="entry name" value="HD"/>
    <property type="match status" value="1"/>
</dbReference>
<dbReference type="GO" id="GO:0008832">
    <property type="term" value="F:dGTPase activity"/>
    <property type="evidence" value="ECO:0007669"/>
    <property type="project" value="TreeGrafter"/>
</dbReference>
<dbReference type="InterPro" id="IPR050135">
    <property type="entry name" value="dGTPase-like"/>
</dbReference>
<dbReference type="InterPro" id="IPR023023">
    <property type="entry name" value="dNTPase_2"/>
</dbReference>
<name>A0A6J4NI67_9ACTN</name>
<dbReference type="InterPro" id="IPR006674">
    <property type="entry name" value="HD_domain"/>
</dbReference>
<protein>
    <recommendedName>
        <fullName evidence="2">Deoxyguanosinetriphosphate triphosphohydrolase-like protein</fullName>
    </recommendedName>
</protein>
<organism evidence="4">
    <name type="scientific">uncultured Quadrisphaera sp</name>
    <dbReference type="NCBI Taxonomy" id="904978"/>
    <lineage>
        <taxon>Bacteria</taxon>
        <taxon>Bacillati</taxon>
        <taxon>Actinomycetota</taxon>
        <taxon>Actinomycetes</taxon>
        <taxon>Kineosporiales</taxon>
        <taxon>Kineosporiaceae</taxon>
        <taxon>Quadrisphaera</taxon>
        <taxon>environmental samples</taxon>
    </lineage>
</organism>
<dbReference type="NCBIfam" id="TIGR01353">
    <property type="entry name" value="dGTP_triPase"/>
    <property type="match status" value="1"/>
</dbReference>
<dbReference type="Gene3D" id="1.10.3210.10">
    <property type="entry name" value="Hypothetical protein af1432"/>
    <property type="match status" value="1"/>
</dbReference>
<dbReference type="Pfam" id="PF13286">
    <property type="entry name" value="HD_assoc"/>
    <property type="match status" value="1"/>
</dbReference>
<dbReference type="EMBL" id="CADCUY010000050">
    <property type="protein sequence ID" value="CAA9388526.1"/>
    <property type="molecule type" value="Genomic_DNA"/>
</dbReference>
<dbReference type="SMART" id="SM00471">
    <property type="entry name" value="HDc"/>
    <property type="match status" value="1"/>
</dbReference>
<reference evidence="4" key="1">
    <citation type="submission" date="2020-02" db="EMBL/GenBank/DDBJ databases">
        <authorList>
            <person name="Meier V. D."/>
        </authorList>
    </citation>
    <scope>NUCLEOTIDE SEQUENCE</scope>
    <source>
        <strain evidence="4">AVDCRST_MAG35</strain>
    </source>
</reference>
<dbReference type="NCBIfam" id="NF002829">
    <property type="entry name" value="PRK03007.1"/>
    <property type="match status" value="1"/>
</dbReference>
<dbReference type="InterPro" id="IPR026875">
    <property type="entry name" value="PHydrolase_assoc_dom"/>
</dbReference>
<dbReference type="PROSITE" id="PS51831">
    <property type="entry name" value="HD"/>
    <property type="match status" value="1"/>
</dbReference>
<dbReference type="SUPFAM" id="SSF109604">
    <property type="entry name" value="HD-domain/PDEase-like"/>
    <property type="match status" value="1"/>
</dbReference>
<evidence type="ECO:0000313" key="4">
    <source>
        <dbReference type="EMBL" id="CAA9388526.1"/>
    </source>
</evidence>
<gene>
    <name evidence="4" type="ORF">AVDCRST_MAG35-277</name>
</gene>
<accession>A0A6J4NI67</accession>
<dbReference type="InterPro" id="IPR006261">
    <property type="entry name" value="dGTPase"/>
</dbReference>
<dbReference type="GO" id="GO:0006203">
    <property type="term" value="P:dGTP catabolic process"/>
    <property type="evidence" value="ECO:0007669"/>
    <property type="project" value="TreeGrafter"/>
</dbReference>
<dbReference type="CDD" id="cd00077">
    <property type="entry name" value="HDc"/>
    <property type="match status" value="1"/>
</dbReference>
<dbReference type="HAMAP" id="MF_01212">
    <property type="entry name" value="dGTPase_type2"/>
    <property type="match status" value="1"/>
</dbReference>
<dbReference type="AlphaFoldDB" id="A0A6J4NI67"/>
<proteinExistence type="inferred from homology"/>
<feature type="domain" description="HD" evidence="3">
    <location>
        <begin position="76"/>
        <end position="230"/>
    </location>
</feature>
<sequence length="434" mass="45771">MGRHRVADAAGGDGAGAFDGYTAADRARRVPEAPKTSARGDFARDRARVLHSSGLRRLGAKTQVVGPGDDDFARTRLTHSLEVAQVGRELADTLGCDPDVVDTACLAHDLGHPPFGHNGEVVLARAARGVGGFEGNAQTLRLLTLLEPKALDPATGRPAGLNLTRASLDAATKYPWPAGEDPRGPTGKFGVYAGEPADAAVFAWLREGAPAGRRCLEAQVMDLADDIAYSVHDVEDAVVAGRLDLADLAVPEHRARLAGAVRAHRPGTADDEVAEALDALAAVRSWVPGHDGSRAALASLKDLTSQLIGRFCGAVERATRERTGPGRLTRYAADLVVPRATAVEIDVLKAVATVFVMSAQDRVPVQQRQQEVLEQLVAVLADRPELLEPPFAADHAAAPDDAGRLRAVIDQVASLTDASALVWWSRAHPGALVE</sequence>
<dbReference type="PANTHER" id="PTHR11373">
    <property type="entry name" value="DEOXYNUCLEOSIDE TRIPHOSPHATE TRIPHOSPHOHYDROLASE"/>
    <property type="match status" value="1"/>
</dbReference>
<dbReference type="PANTHER" id="PTHR11373:SF32">
    <property type="entry name" value="DEOXYGUANOSINETRIPHOSPHATE TRIPHOSPHOHYDROLASE"/>
    <property type="match status" value="1"/>
</dbReference>
<keyword evidence="1 2" id="KW-0378">Hydrolase</keyword>
<comment type="similarity">
    <text evidence="2">Belongs to the dGTPase family. Type 2 subfamily.</text>
</comment>